<dbReference type="InterPro" id="IPR002303">
    <property type="entry name" value="Valyl-tRNA_ligase"/>
</dbReference>
<proteinExistence type="inferred from homology"/>
<evidence type="ECO:0000313" key="15">
    <source>
        <dbReference type="EMBL" id="GAE92637.1"/>
    </source>
</evidence>
<evidence type="ECO:0000256" key="11">
    <source>
        <dbReference type="ARBA" id="ARBA00047552"/>
    </source>
</evidence>
<dbReference type="SUPFAM" id="SSF47323">
    <property type="entry name" value="Anticodon-binding domain of a subclass of class I aminoacyl-tRNA synthetases"/>
    <property type="match status" value="1"/>
</dbReference>
<dbReference type="GO" id="GO:0004832">
    <property type="term" value="F:valine-tRNA ligase activity"/>
    <property type="evidence" value="ECO:0007669"/>
    <property type="project" value="UniProtKB-EC"/>
</dbReference>
<dbReference type="eggNOG" id="COG0525">
    <property type="taxonomic scope" value="Bacteria"/>
</dbReference>
<evidence type="ECO:0000256" key="9">
    <source>
        <dbReference type="ARBA" id="ARBA00024407"/>
    </source>
</evidence>
<dbReference type="STRING" id="1298598.JCM21714_1645"/>
<feature type="domain" description="Valyl-tRNA synthetase tRNA-binding arm" evidence="14">
    <location>
        <begin position="88"/>
        <end position="153"/>
    </location>
</feature>
<evidence type="ECO:0000256" key="3">
    <source>
        <dbReference type="ARBA" id="ARBA00022598"/>
    </source>
</evidence>
<comment type="catalytic activity">
    <reaction evidence="11">
        <text>tRNA(Val) + L-valine + ATP = L-valyl-tRNA(Val) + AMP + diphosphate</text>
        <dbReference type="Rhea" id="RHEA:10704"/>
        <dbReference type="Rhea" id="RHEA-COMP:9672"/>
        <dbReference type="Rhea" id="RHEA-COMP:9708"/>
        <dbReference type="ChEBI" id="CHEBI:30616"/>
        <dbReference type="ChEBI" id="CHEBI:33019"/>
        <dbReference type="ChEBI" id="CHEBI:57762"/>
        <dbReference type="ChEBI" id="CHEBI:78442"/>
        <dbReference type="ChEBI" id="CHEBI:78537"/>
        <dbReference type="ChEBI" id="CHEBI:456215"/>
        <dbReference type="EC" id="6.1.1.9"/>
    </reaction>
</comment>
<dbReference type="Proteomes" id="UP000019102">
    <property type="component" value="Unassembled WGS sequence"/>
</dbReference>
<dbReference type="InterPro" id="IPR019499">
    <property type="entry name" value="Val-tRNA_synth_tRNA-bd"/>
</dbReference>
<dbReference type="SUPFAM" id="SSF46589">
    <property type="entry name" value="tRNA-binding arm"/>
    <property type="match status" value="1"/>
</dbReference>
<dbReference type="GO" id="GO:0005524">
    <property type="term" value="F:ATP binding"/>
    <property type="evidence" value="ECO:0007669"/>
    <property type="project" value="UniProtKB-KW"/>
</dbReference>
<sequence>MNQLVSIIRSVRNIRAEVDTPMSKEIPILIQTSDDHVKQQLEENRIYLDRFCNPSELTIDTTIDIPEKAMSAVVTGAEIYLPLEGLIDIDKELARLQEEIDKLNKEVERVDKKLANEGFVSKAPSQVVEAEKEKQKDYINKREKVQARMDELKK</sequence>
<feature type="region of interest" description="Disordered" evidence="13">
    <location>
        <begin position="131"/>
        <end position="154"/>
    </location>
</feature>
<evidence type="ECO:0000256" key="5">
    <source>
        <dbReference type="ARBA" id="ARBA00022840"/>
    </source>
</evidence>
<keyword evidence="8 15" id="KW-0030">Aminoacyl-tRNA synthetase</keyword>
<dbReference type="InterPro" id="IPR009080">
    <property type="entry name" value="tRNAsynth_Ia_anticodon-bd"/>
</dbReference>
<dbReference type="FunFam" id="1.10.287.380:FF:000001">
    <property type="entry name" value="Valine--tRNA ligase"/>
    <property type="match status" value="1"/>
</dbReference>
<dbReference type="GO" id="GO:0006438">
    <property type="term" value="P:valyl-tRNA aminoacylation"/>
    <property type="evidence" value="ECO:0007669"/>
    <property type="project" value="InterPro"/>
</dbReference>
<evidence type="ECO:0000256" key="8">
    <source>
        <dbReference type="ARBA" id="ARBA00023146"/>
    </source>
</evidence>
<dbReference type="GO" id="GO:0005829">
    <property type="term" value="C:cytosol"/>
    <property type="evidence" value="ECO:0007669"/>
    <property type="project" value="TreeGrafter"/>
</dbReference>
<keyword evidence="2" id="KW-0963">Cytoplasm</keyword>
<gene>
    <name evidence="15" type="ORF">JCM21714_1645</name>
</gene>
<keyword evidence="5" id="KW-0067">ATP-binding</keyword>
<evidence type="ECO:0000256" key="4">
    <source>
        <dbReference type="ARBA" id="ARBA00022741"/>
    </source>
</evidence>
<comment type="similarity">
    <text evidence="12">Belongs to the class-I aminoacyl-tRNA synthetase family. ValS type 1 subfamily.</text>
</comment>
<keyword evidence="7" id="KW-0175">Coiled coil</keyword>
<dbReference type="EC" id="6.1.1.9" evidence="1"/>
<keyword evidence="4" id="KW-0547">Nucleotide-binding</keyword>
<evidence type="ECO:0000256" key="10">
    <source>
        <dbReference type="ARBA" id="ARBA00029936"/>
    </source>
</evidence>
<dbReference type="InterPro" id="IPR037118">
    <property type="entry name" value="Val-tRNA_synth_C_sf"/>
</dbReference>
<dbReference type="PANTHER" id="PTHR11946:SF93">
    <property type="entry name" value="VALINE--TRNA LIGASE, CHLOROPLASTIC_MITOCHONDRIAL 2"/>
    <property type="match status" value="1"/>
</dbReference>
<evidence type="ECO:0000256" key="13">
    <source>
        <dbReference type="SAM" id="MobiDB-lite"/>
    </source>
</evidence>
<dbReference type="PANTHER" id="PTHR11946">
    <property type="entry name" value="VALYL-TRNA SYNTHETASES"/>
    <property type="match status" value="1"/>
</dbReference>
<evidence type="ECO:0000259" key="14">
    <source>
        <dbReference type="Pfam" id="PF10458"/>
    </source>
</evidence>
<evidence type="ECO:0000313" key="16">
    <source>
        <dbReference type="Proteomes" id="UP000019102"/>
    </source>
</evidence>
<evidence type="ECO:0000256" key="7">
    <source>
        <dbReference type="ARBA" id="ARBA00023054"/>
    </source>
</evidence>
<dbReference type="Pfam" id="PF10458">
    <property type="entry name" value="Val_tRNA-synt_C"/>
    <property type="match status" value="1"/>
</dbReference>
<dbReference type="EMBL" id="BAVS01000006">
    <property type="protein sequence ID" value="GAE92637.1"/>
    <property type="molecule type" value="Genomic_DNA"/>
</dbReference>
<protein>
    <recommendedName>
        <fullName evidence="9">Valine--tRNA ligase</fullName>
        <ecNumber evidence="1">6.1.1.9</ecNumber>
    </recommendedName>
    <alternativeName>
        <fullName evidence="10">Valyl-tRNA synthetase</fullName>
    </alternativeName>
</protein>
<dbReference type="Gene3D" id="1.10.287.380">
    <property type="entry name" value="Valyl-tRNA synthetase, C-terminal domain"/>
    <property type="match status" value="1"/>
</dbReference>
<evidence type="ECO:0000256" key="2">
    <source>
        <dbReference type="ARBA" id="ARBA00022490"/>
    </source>
</evidence>
<keyword evidence="16" id="KW-1185">Reference proteome</keyword>
<reference evidence="15 16" key="1">
    <citation type="journal article" date="2014" name="Genome Announc.">
        <title>Draft Genome Sequence of the Boron-Tolerant and Moderately Halotolerant Bacterium Gracilibacillus boraciitolerans JCM 21714T.</title>
        <authorList>
            <person name="Ahmed I."/>
            <person name="Oshima K."/>
            <person name="Suda W."/>
            <person name="Kitamura K."/>
            <person name="Iida T."/>
            <person name="Ohmori Y."/>
            <person name="Fujiwara T."/>
            <person name="Hattori M."/>
            <person name="Ohkuma M."/>
        </authorList>
    </citation>
    <scope>NUCLEOTIDE SEQUENCE [LARGE SCALE GENOMIC DNA]</scope>
    <source>
        <strain evidence="15 16">JCM 21714</strain>
    </source>
</reference>
<name>W4VHF7_9BACI</name>
<keyword evidence="3" id="KW-0436">Ligase</keyword>
<comment type="caution">
    <text evidence="15">The sequence shown here is derived from an EMBL/GenBank/DDBJ whole genome shotgun (WGS) entry which is preliminary data.</text>
</comment>
<keyword evidence="6" id="KW-0648">Protein biosynthesis</keyword>
<dbReference type="InterPro" id="IPR010978">
    <property type="entry name" value="tRNA-bd_arm"/>
</dbReference>
<dbReference type="AlphaFoldDB" id="W4VHF7"/>
<evidence type="ECO:0000256" key="1">
    <source>
        <dbReference type="ARBA" id="ARBA00013169"/>
    </source>
</evidence>
<evidence type="ECO:0000256" key="6">
    <source>
        <dbReference type="ARBA" id="ARBA00022917"/>
    </source>
</evidence>
<evidence type="ECO:0000256" key="12">
    <source>
        <dbReference type="ARBA" id="ARBA00060830"/>
    </source>
</evidence>
<accession>W4VHF7</accession>
<organism evidence="15 16">
    <name type="scientific">Gracilibacillus boraciitolerans JCM 21714</name>
    <dbReference type="NCBI Taxonomy" id="1298598"/>
    <lineage>
        <taxon>Bacteria</taxon>
        <taxon>Bacillati</taxon>
        <taxon>Bacillota</taxon>
        <taxon>Bacilli</taxon>
        <taxon>Bacillales</taxon>
        <taxon>Bacillaceae</taxon>
        <taxon>Gracilibacillus</taxon>
    </lineage>
</organism>